<organism evidence="2">
    <name type="scientific">Candidatus Kentrum sp. TC</name>
    <dbReference type="NCBI Taxonomy" id="2126339"/>
    <lineage>
        <taxon>Bacteria</taxon>
        <taxon>Pseudomonadati</taxon>
        <taxon>Pseudomonadota</taxon>
        <taxon>Gammaproteobacteria</taxon>
        <taxon>Candidatus Kentrum</taxon>
    </lineage>
</organism>
<gene>
    <name evidence="2" type="ORF">BECKTC1821F_GA0114240_100964</name>
</gene>
<dbReference type="EMBL" id="CAADFW010000009">
    <property type="protein sequence ID" value="VFK56228.1"/>
    <property type="molecule type" value="Genomic_DNA"/>
</dbReference>
<feature type="region of interest" description="Disordered" evidence="1">
    <location>
        <begin position="47"/>
        <end position="69"/>
    </location>
</feature>
<dbReference type="Gene3D" id="3.50.30.50">
    <property type="entry name" value="Putative cyclase"/>
    <property type="match status" value="1"/>
</dbReference>
<dbReference type="Pfam" id="PF04199">
    <property type="entry name" value="Cyclase"/>
    <property type="match status" value="1"/>
</dbReference>
<evidence type="ECO:0000313" key="2">
    <source>
        <dbReference type="EMBL" id="VFK56228.1"/>
    </source>
</evidence>
<accession>A0A450ZR83</accession>
<dbReference type="InterPro" id="IPR007325">
    <property type="entry name" value="KFase/CYL"/>
</dbReference>
<dbReference type="SUPFAM" id="SSF102198">
    <property type="entry name" value="Putative cyclase"/>
    <property type="match status" value="1"/>
</dbReference>
<protein>
    <submittedName>
        <fullName evidence="2">Cyclase</fullName>
    </submittedName>
</protein>
<dbReference type="GO" id="GO:0004061">
    <property type="term" value="F:arylformamidase activity"/>
    <property type="evidence" value="ECO:0007669"/>
    <property type="project" value="InterPro"/>
</dbReference>
<proteinExistence type="predicted"/>
<reference evidence="2" key="1">
    <citation type="submission" date="2019-02" db="EMBL/GenBank/DDBJ databases">
        <authorList>
            <person name="Gruber-Vodicka R. H."/>
            <person name="Seah K. B. B."/>
        </authorList>
    </citation>
    <scope>NUCLEOTIDE SEQUENCE</scope>
    <source>
        <strain evidence="2">BECK_BZ126</strain>
    </source>
</reference>
<dbReference type="GO" id="GO:0019441">
    <property type="term" value="P:L-tryptophan catabolic process to kynurenine"/>
    <property type="evidence" value="ECO:0007669"/>
    <property type="project" value="InterPro"/>
</dbReference>
<dbReference type="AlphaFoldDB" id="A0A450ZR83"/>
<sequence length="137" mass="15203">MEPSVLLPRYRSSKSLVIRDQRSICLARNSVYVRQRLIRAIRRRSGRASRSKTGWTDAKLKSDPKTWISGEPGLSNEGAVYLASLNPMAVGVDTWGIEAIPPAHGDAEEGVHEFMFVLGQARIKGTTQMIINPVAVW</sequence>
<evidence type="ECO:0000256" key="1">
    <source>
        <dbReference type="SAM" id="MobiDB-lite"/>
    </source>
</evidence>
<dbReference type="InterPro" id="IPR037175">
    <property type="entry name" value="KFase_sf"/>
</dbReference>
<name>A0A450ZR83_9GAMM</name>